<evidence type="ECO:0000256" key="6">
    <source>
        <dbReference type="ARBA" id="ARBA00023136"/>
    </source>
</evidence>
<dbReference type="InterPro" id="IPR000620">
    <property type="entry name" value="EamA_dom"/>
</dbReference>
<reference evidence="9 10" key="1">
    <citation type="submission" date="2013-12" db="EMBL/GenBank/DDBJ databases">
        <authorList>
            <consortium name="DOE Joint Genome Institute"/>
            <person name="Smidt H."/>
            <person name="Huntemann M."/>
            <person name="Han J."/>
            <person name="Chen A."/>
            <person name="Kyrpides N."/>
            <person name="Mavromatis K."/>
            <person name="Markowitz V."/>
            <person name="Palaniappan K."/>
            <person name="Ivanova N."/>
            <person name="Schaumberg A."/>
            <person name="Pati A."/>
            <person name="Liolios K."/>
            <person name="Nordberg H.P."/>
            <person name="Cantor M.N."/>
            <person name="Hua S.X."/>
            <person name="Woyke T."/>
        </authorList>
    </citation>
    <scope>NUCLEOTIDE SEQUENCE [LARGE SCALE GENOMIC DNA]</scope>
    <source>
        <strain evidence="10">DSM 15288</strain>
    </source>
</reference>
<evidence type="ECO:0000256" key="5">
    <source>
        <dbReference type="ARBA" id="ARBA00022989"/>
    </source>
</evidence>
<keyword evidence="10" id="KW-1185">Reference proteome</keyword>
<feature type="transmembrane region" description="Helical" evidence="7">
    <location>
        <begin position="270"/>
        <end position="288"/>
    </location>
</feature>
<feature type="transmembrane region" description="Helical" evidence="7">
    <location>
        <begin position="66"/>
        <end position="88"/>
    </location>
</feature>
<dbReference type="eggNOG" id="COG0697">
    <property type="taxonomic scope" value="Bacteria"/>
</dbReference>
<evidence type="ECO:0000256" key="3">
    <source>
        <dbReference type="ARBA" id="ARBA00022475"/>
    </source>
</evidence>
<name>W0EDB2_9FIRM</name>
<dbReference type="InterPro" id="IPR037185">
    <property type="entry name" value="EmrE-like"/>
</dbReference>
<feature type="transmembrane region" description="Helical" evidence="7">
    <location>
        <begin position="121"/>
        <end position="140"/>
    </location>
</feature>
<dbReference type="PANTHER" id="PTHR32322">
    <property type="entry name" value="INNER MEMBRANE TRANSPORTER"/>
    <property type="match status" value="1"/>
</dbReference>
<dbReference type="HOGENOM" id="CLU_033863_4_4_9"/>
<dbReference type="GO" id="GO:0005886">
    <property type="term" value="C:plasma membrane"/>
    <property type="evidence" value="ECO:0007669"/>
    <property type="project" value="UniProtKB-SubCell"/>
</dbReference>
<feature type="transmembrane region" description="Helical" evidence="7">
    <location>
        <begin position="215"/>
        <end position="235"/>
    </location>
</feature>
<feature type="domain" description="EamA" evidence="8">
    <location>
        <begin position="153"/>
        <end position="287"/>
    </location>
</feature>
<feature type="transmembrane region" description="Helical" evidence="7">
    <location>
        <begin position="94"/>
        <end position="114"/>
    </location>
</feature>
<proteinExistence type="inferred from homology"/>
<dbReference type="STRING" id="871968.DESME_08295"/>
<evidence type="ECO:0000313" key="9">
    <source>
        <dbReference type="EMBL" id="AHF07071.1"/>
    </source>
</evidence>
<feature type="transmembrane region" description="Helical" evidence="7">
    <location>
        <begin position="36"/>
        <end position="54"/>
    </location>
</feature>
<dbReference type="AlphaFoldDB" id="W0EDB2"/>
<feature type="transmembrane region" description="Helical" evidence="7">
    <location>
        <begin position="181"/>
        <end position="203"/>
    </location>
</feature>
<evidence type="ECO:0000259" key="8">
    <source>
        <dbReference type="Pfam" id="PF00892"/>
    </source>
</evidence>
<dbReference type="PANTHER" id="PTHR32322:SF18">
    <property type="entry name" value="S-ADENOSYLMETHIONINE_S-ADENOSYLHOMOCYSTEINE TRANSPORTER"/>
    <property type="match status" value="1"/>
</dbReference>
<evidence type="ECO:0000256" key="2">
    <source>
        <dbReference type="ARBA" id="ARBA00007362"/>
    </source>
</evidence>
<evidence type="ECO:0000256" key="7">
    <source>
        <dbReference type="SAM" id="Phobius"/>
    </source>
</evidence>
<dbReference type="EMBL" id="CP007032">
    <property type="protein sequence ID" value="AHF07071.1"/>
    <property type="molecule type" value="Genomic_DNA"/>
</dbReference>
<organism evidence="9 10">
    <name type="scientific">Desulfitobacterium metallireducens DSM 15288</name>
    <dbReference type="NCBI Taxonomy" id="871968"/>
    <lineage>
        <taxon>Bacteria</taxon>
        <taxon>Bacillati</taxon>
        <taxon>Bacillota</taxon>
        <taxon>Clostridia</taxon>
        <taxon>Eubacteriales</taxon>
        <taxon>Desulfitobacteriaceae</taxon>
        <taxon>Desulfitobacterium</taxon>
    </lineage>
</organism>
<evidence type="ECO:0000313" key="10">
    <source>
        <dbReference type="Proteomes" id="UP000010847"/>
    </source>
</evidence>
<dbReference type="SUPFAM" id="SSF103481">
    <property type="entry name" value="Multidrug resistance efflux transporter EmrE"/>
    <property type="match status" value="2"/>
</dbReference>
<protein>
    <submittedName>
        <fullName evidence="9">Membrane protein</fullName>
    </submittedName>
</protein>
<dbReference type="OrthoDB" id="9805239at2"/>
<comment type="similarity">
    <text evidence="2">Belongs to the EamA transporter family.</text>
</comment>
<evidence type="ECO:0000256" key="4">
    <source>
        <dbReference type="ARBA" id="ARBA00022692"/>
    </source>
</evidence>
<keyword evidence="6 7" id="KW-0472">Membrane</keyword>
<keyword evidence="5 7" id="KW-1133">Transmembrane helix</keyword>
<keyword evidence="4 7" id="KW-0812">Transmembrane</keyword>
<comment type="subcellular location">
    <subcellularLocation>
        <location evidence="1">Cell membrane</location>
        <topology evidence="1">Multi-pass membrane protein</topology>
    </subcellularLocation>
</comment>
<evidence type="ECO:0000256" key="1">
    <source>
        <dbReference type="ARBA" id="ARBA00004651"/>
    </source>
</evidence>
<keyword evidence="3" id="KW-1003">Cell membrane</keyword>
<sequence>MLKSYFAILLSSLLYGGNVIAGRLIAGSIPPISLSAIRALLGLSILLPLAWPALKSAPKPTTKELFQLILISLLGVSLPYVSLIYGLADTTATNASVIFATLPAMTNLMFFIIFKSKPSKFQVLGILTSFLGLVIVFTQGDIFHLLSFRIGGGEIFLFLNVLCISLFNVVGQSFMKKFSSLVTSVYSLVFAILTLTPLALWQLNSFVWYLSWSQWLLVIYMGCFAAGFAYFLNLYGIEKIGGGQTSILNNLQHVFSISLGVLVLKESLYVYHGLGFVLVISGVVLSLMRTSTSSPKLARSKSSNPAI</sequence>
<feature type="domain" description="EamA" evidence="8">
    <location>
        <begin position="3"/>
        <end position="137"/>
    </location>
</feature>
<dbReference type="KEGG" id="dmt:DESME_08295"/>
<dbReference type="InterPro" id="IPR050638">
    <property type="entry name" value="AA-Vitamin_Transporters"/>
</dbReference>
<feature type="transmembrane region" description="Helical" evidence="7">
    <location>
        <begin position="146"/>
        <end position="169"/>
    </location>
</feature>
<dbReference type="Proteomes" id="UP000010847">
    <property type="component" value="Chromosome"/>
</dbReference>
<dbReference type="Pfam" id="PF00892">
    <property type="entry name" value="EamA"/>
    <property type="match status" value="2"/>
</dbReference>
<dbReference type="RefSeq" id="WP_006717156.1">
    <property type="nucleotide sequence ID" value="NZ_CP007032.1"/>
</dbReference>
<accession>W0EDB2</accession>
<gene>
    <name evidence="9" type="ORF">DESME_08295</name>
</gene>